<dbReference type="GO" id="GO:0010758">
    <property type="term" value="P:regulation of macrophage chemotaxis"/>
    <property type="evidence" value="ECO:0007669"/>
    <property type="project" value="TreeGrafter"/>
</dbReference>
<comment type="similarity">
    <text evidence="2">Belongs to the MTUS1 family.</text>
</comment>
<feature type="region of interest" description="Disordered" evidence="6">
    <location>
        <begin position="108"/>
        <end position="134"/>
    </location>
</feature>
<keyword evidence="3 5" id="KW-0175">Coiled coil</keyword>
<feature type="compositionally biased region" description="Polar residues" evidence="6">
    <location>
        <begin position="393"/>
        <end position="406"/>
    </location>
</feature>
<dbReference type="Proteomes" id="UP000522270">
    <property type="component" value="Unassembled WGS sequence"/>
</dbReference>
<dbReference type="GO" id="GO:0005737">
    <property type="term" value="C:cytoplasm"/>
    <property type="evidence" value="ECO:0007669"/>
    <property type="project" value="TreeGrafter"/>
</dbReference>
<dbReference type="GO" id="GO:0008017">
    <property type="term" value="F:microtubule binding"/>
    <property type="evidence" value="ECO:0007669"/>
    <property type="project" value="TreeGrafter"/>
</dbReference>
<gene>
    <name evidence="7" type="primary">Mtus1</name>
    <name evidence="7" type="ORF">PTEBUR_R00576</name>
</gene>
<dbReference type="InterPro" id="IPR051293">
    <property type="entry name" value="MTUS1/CCDC69"/>
</dbReference>
<feature type="non-terminal residue" evidence="7">
    <location>
        <position position="787"/>
    </location>
</feature>
<accession>A0A7K5YP24</accession>
<comment type="subcellular location">
    <subcellularLocation>
        <location evidence="1">Nucleus</location>
    </subcellularLocation>
</comment>
<proteinExistence type="inferred from homology"/>
<feature type="region of interest" description="Disordered" evidence="6">
    <location>
        <begin position="258"/>
        <end position="293"/>
    </location>
</feature>
<feature type="region of interest" description="Disordered" evidence="6">
    <location>
        <begin position="393"/>
        <end position="413"/>
    </location>
</feature>
<sequence length="787" mass="87988">KGKKLEIVSFPKPNFKNVKPKVMSRPVLQSRNSAALKQSPQSPQLSAVSSPSLVASPKQLSPSIKVLKKKIDLAKDTKVELPVNKPHKLHLNKHLFTNQVIHAVTHPRNASHKASRTPALKQNPEDIGKANSTDSTCSSVSAVLPMCAENSKEMLNDKMESSNSLVQPCAQTVYSIRGEKEQSSDMGILLEAALLKDVSNDTFDLHSVHLMPSVKDGTTQGKNIPKKGTITLQSVSAPKVKMVPSVLPLKRGCENKTIGTIRAPSHKGVVPSSSSEKHASVKNSPASWASSSKPLAKSKVAVKRAVLERTPSISSVSSTQSERSLFSSNSANTTILIKNGEWLSKPACQNGTLGSVPLKVVPRPRSHSLKTAPKGIWVFVVVVSVDKGKQRSPKSSCIQTQASTDLHSPGTKPAELTQYKTKCETQSGIILQLKKFLTSSNQKFEALTVVIQHLQSEREEELKQHKELSQELVNLRGELVTTSAACEKLERDRNELRVAYEGFLQKLNQQHHNDLAELEERLKQFYTAECEKLQSICIEEAEKYKAQLQEQVDNLNITHENFKLELENSHSEKVEELKKEYESSFSGKYISAHESERKSLEDSFKEKQELLEKKIDELKCENDSLSEKLKLEEQKQIAKEKANLKNPQIMYLEQELESLKAVLEIKNEKLHQQDIKLMKMEKLLENNTILMDKLKKVQQENEELKARMDKHVELSRQLSTEQAVLQESLEKESKVNKRLSMENEELLWKLHNGDLCSPRKLSPSSPSVPLQSPRNSGNFSSPTVSPR</sequence>
<evidence type="ECO:0000256" key="4">
    <source>
        <dbReference type="ARBA" id="ARBA00023242"/>
    </source>
</evidence>
<keyword evidence="4" id="KW-0539">Nucleus</keyword>
<evidence type="ECO:0000256" key="5">
    <source>
        <dbReference type="SAM" id="Coils"/>
    </source>
</evidence>
<evidence type="ECO:0000313" key="7">
    <source>
        <dbReference type="EMBL" id="NWU67142.1"/>
    </source>
</evidence>
<name>A0A7K5YP24_9AVES</name>
<feature type="compositionally biased region" description="Low complexity" evidence="6">
    <location>
        <begin position="39"/>
        <end position="55"/>
    </location>
</feature>
<organism evidence="7 8">
    <name type="scientific">Pterocles burchelli</name>
    <dbReference type="NCBI Taxonomy" id="2585816"/>
    <lineage>
        <taxon>Eukaryota</taxon>
        <taxon>Metazoa</taxon>
        <taxon>Chordata</taxon>
        <taxon>Craniata</taxon>
        <taxon>Vertebrata</taxon>
        <taxon>Euteleostomi</taxon>
        <taxon>Archelosauria</taxon>
        <taxon>Archosauria</taxon>
        <taxon>Dinosauria</taxon>
        <taxon>Saurischia</taxon>
        <taxon>Theropoda</taxon>
        <taxon>Coelurosauria</taxon>
        <taxon>Aves</taxon>
        <taxon>Neognathae</taxon>
        <taxon>Neoaves</taxon>
        <taxon>Columbimorphae</taxon>
        <taxon>Pterocliformes</taxon>
        <taxon>Pteroclidae</taxon>
        <taxon>Pterocles</taxon>
    </lineage>
</organism>
<feature type="region of interest" description="Disordered" evidence="6">
    <location>
        <begin position="18"/>
        <end position="55"/>
    </location>
</feature>
<feature type="region of interest" description="Disordered" evidence="6">
    <location>
        <begin position="758"/>
        <end position="787"/>
    </location>
</feature>
<feature type="compositionally biased region" description="Polar residues" evidence="6">
    <location>
        <begin position="27"/>
        <end position="38"/>
    </location>
</feature>
<feature type="coiled-coil region" evidence="5">
    <location>
        <begin position="451"/>
        <end position="565"/>
    </location>
</feature>
<feature type="compositionally biased region" description="Polar residues" evidence="6">
    <location>
        <begin position="281"/>
        <end position="293"/>
    </location>
</feature>
<feature type="compositionally biased region" description="Polar residues" evidence="6">
    <location>
        <begin position="774"/>
        <end position="787"/>
    </location>
</feature>
<dbReference type="PANTHER" id="PTHR24200:SF7">
    <property type="entry name" value="MICROTUBULE-ASSOCIATED TUMOR SUPPRESSOR 1"/>
    <property type="match status" value="1"/>
</dbReference>
<dbReference type="OrthoDB" id="10038993at2759"/>
<evidence type="ECO:0000256" key="3">
    <source>
        <dbReference type="ARBA" id="ARBA00023054"/>
    </source>
</evidence>
<keyword evidence="8" id="KW-1185">Reference proteome</keyword>
<feature type="non-terminal residue" evidence="7">
    <location>
        <position position="1"/>
    </location>
</feature>
<dbReference type="GO" id="GO:0005634">
    <property type="term" value="C:nucleus"/>
    <property type="evidence" value="ECO:0007669"/>
    <property type="project" value="UniProtKB-SubCell"/>
</dbReference>
<evidence type="ECO:0000256" key="2">
    <source>
        <dbReference type="ARBA" id="ARBA00007585"/>
    </source>
</evidence>
<dbReference type="AlphaFoldDB" id="A0A7K5YP24"/>
<protein>
    <submittedName>
        <fullName evidence="7">MTUS1 protein</fullName>
    </submittedName>
</protein>
<dbReference type="EMBL" id="VYZE01000437">
    <property type="protein sequence ID" value="NWU67142.1"/>
    <property type="molecule type" value="Genomic_DNA"/>
</dbReference>
<feature type="compositionally biased region" description="Low complexity" evidence="6">
    <location>
        <begin position="758"/>
        <end position="773"/>
    </location>
</feature>
<evidence type="ECO:0000256" key="6">
    <source>
        <dbReference type="SAM" id="MobiDB-lite"/>
    </source>
</evidence>
<reference evidence="7 8" key="1">
    <citation type="submission" date="2019-09" db="EMBL/GenBank/DDBJ databases">
        <title>Bird 10,000 Genomes (B10K) Project - Family phase.</title>
        <authorList>
            <person name="Zhang G."/>
        </authorList>
    </citation>
    <scope>NUCLEOTIDE SEQUENCE [LARGE SCALE GENOMIC DNA]</scope>
    <source>
        <strain evidence="7">B10K-DU-027-49</strain>
        <tissue evidence="7">Muscle</tissue>
    </source>
</reference>
<feature type="coiled-coil region" evidence="5">
    <location>
        <begin position="590"/>
        <end position="721"/>
    </location>
</feature>
<comment type="caution">
    <text evidence="7">The sequence shown here is derived from an EMBL/GenBank/DDBJ whole genome shotgun (WGS) entry which is preliminary data.</text>
</comment>
<evidence type="ECO:0000256" key="1">
    <source>
        <dbReference type="ARBA" id="ARBA00004123"/>
    </source>
</evidence>
<evidence type="ECO:0000313" key="8">
    <source>
        <dbReference type="Proteomes" id="UP000522270"/>
    </source>
</evidence>
<dbReference type="PANTHER" id="PTHR24200">
    <property type="entry name" value="TOUCAN, ISOFORM A"/>
    <property type="match status" value="1"/>
</dbReference>